<reference evidence="3 4" key="1">
    <citation type="submission" date="2019-12" db="EMBL/GenBank/DDBJ databases">
        <authorList>
            <person name="Alioto T."/>
            <person name="Alioto T."/>
            <person name="Gomez Garrido J."/>
        </authorList>
    </citation>
    <scope>NUCLEOTIDE SEQUENCE [LARGE SCALE GENOMIC DNA]</scope>
</reference>
<sequence length="252" mass="27249">MAVSLNSVVGFNSTLQANYQKVTSTNIRVSLPNVLQYTPISGAVGLRRSIEGKGSRFHLLVANCDRVAIETNNEGPKTFEGSCSNDGSSAADEKSSGKDDKVQPTEDVELAPRGSEPSNGSIDSTNLNAGESAIKSSSTPKRTPLTARERLRAARVLSRYTESKPSKPELGSKLLEALRESDKGKRRPGLPEAPSNMLDDSKRGLPKPGWTFEFPGGVDVFLVILSFVLISTIMFATTFIVWKVGAIHFNEY</sequence>
<feature type="compositionally biased region" description="Polar residues" evidence="1">
    <location>
        <begin position="116"/>
        <end position="141"/>
    </location>
</feature>
<evidence type="ECO:0000256" key="1">
    <source>
        <dbReference type="SAM" id="MobiDB-lite"/>
    </source>
</evidence>
<name>A0A8S0V2P9_OLEEU</name>
<proteinExistence type="predicted"/>
<dbReference type="EMBL" id="CACTIH010009108">
    <property type="protein sequence ID" value="CAA3024459.1"/>
    <property type="molecule type" value="Genomic_DNA"/>
</dbReference>
<feature type="compositionally biased region" description="Polar residues" evidence="1">
    <location>
        <begin position="72"/>
        <end position="88"/>
    </location>
</feature>
<feature type="compositionally biased region" description="Basic and acidic residues" evidence="1">
    <location>
        <begin position="91"/>
        <end position="104"/>
    </location>
</feature>
<organism evidence="3 4">
    <name type="scientific">Olea europaea subsp. europaea</name>
    <dbReference type="NCBI Taxonomy" id="158383"/>
    <lineage>
        <taxon>Eukaryota</taxon>
        <taxon>Viridiplantae</taxon>
        <taxon>Streptophyta</taxon>
        <taxon>Embryophyta</taxon>
        <taxon>Tracheophyta</taxon>
        <taxon>Spermatophyta</taxon>
        <taxon>Magnoliopsida</taxon>
        <taxon>eudicotyledons</taxon>
        <taxon>Gunneridae</taxon>
        <taxon>Pentapetalae</taxon>
        <taxon>asterids</taxon>
        <taxon>lamiids</taxon>
        <taxon>Lamiales</taxon>
        <taxon>Oleaceae</taxon>
        <taxon>Oleeae</taxon>
        <taxon>Olea</taxon>
    </lineage>
</organism>
<protein>
    <submittedName>
        <fullName evidence="3">Uncharacterized protein</fullName>
    </submittedName>
</protein>
<keyword evidence="4" id="KW-1185">Reference proteome</keyword>
<feature type="region of interest" description="Disordered" evidence="1">
    <location>
        <begin position="72"/>
        <end position="148"/>
    </location>
</feature>
<dbReference type="OrthoDB" id="1938146at2759"/>
<evidence type="ECO:0000313" key="4">
    <source>
        <dbReference type="Proteomes" id="UP000594638"/>
    </source>
</evidence>
<feature type="transmembrane region" description="Helical" evidence="2">
    <location>
        <begin position="220"/>
        <end position="242"/>
    </location>
</feature>
<dbReference type="AlphaFoldDB" id="A0A8S0V2P9"/>
<dbReference type="GO" id="GO:0009535">
    <property type="term" value="C:chloroplast thylakoid membrane"/>
    <property type="evidence" value="ECO:0007669"/>
    <property type="project" value="TreeGrafter"/>
</dbReference>
<gene>
    <name evidence="3" type="ORF">OLEA9_A108777</name>
</gene>
<keyword evidence="2" id="KW-1133">Transmembrane helix</keyword>
<accession>A0A8S0V2P9</accession>
<dbReference type="Gramene" id="OE9A108777T1">
    <property type="protein sequence ID" value="OE9A108777C1"/>
    <property type="gene ID" value="OE9A108777"/>
</dbReference>
<dbReference type="PANTHER" id="PTHR37233">
    <property type="entry name" value="TRANSMEMBRANE PROTEIN"/>
    <property type="match status" value="1"/>
</dbReference>
<keyword evidence="2" id="KW-0472">Membrane</keyword>
<dbReference type="Proteomes" id="UP000594638">
    <property type="component" value="Unassembled WGS sequence"/>
</dbReference>
<dbReference type="PANTHER" id="PTHR37233:SF2">
    <property type="entry name" value="TRANSMEMBRANE PROTEIN"/>
    <property type="match status" value="1"/>
</dbReference>
<evidence type="ECO:0000313" key="3">
    <source>
        <dbReference type="EMBL" id="CAA3024459.1"/>
    </source>
</evidence>
<evidence type="ECO:0000256" key="2">
    <source>
        <dbReference type="SAM" id="Phobius"/>
    </source>
</evidence>
<comment type="caution">
    <text evidence="3">The sequence shown here is derived from an EMBL/GenBank/DDBJ whole genome shotgun (WGS) entry which is preliminary data.</text>
</comment>
<keyword evidence="2" id="KW-0812">Transmembrane</keyword>
<feature type="region of interest" description="Disordered" evidence="1">
    <location>
        <begin position="178"/>
        <end position="202"/>
    </location>
</feature>